<dbReference type="SMART" id="SM00028">
    <property type="entry name" value="TPR"/>
    <property type="match status" value="2"/>
</dbReference>
<dbReference type="GO" id="GO:0016740">
    <property type="term" value="F:transferase activity"/>
    <property type="evidence" value="ECO:0007669"/>
    <property type="project" value="UniProtKB-KW"/>
</dbReference>
<dbReference type="InterPro" id="IPR029044">
    <property type="entry name" value="Nucleotide-diphossugar_trans"/>
</dbReference>
<comment type="caution">
    <text evidence="4">The sequence shown here is derived from an EMBL/GenBank/DDBJ whole genome shotgun (WGS) entry which is preliminary data.</text>
</comment>
<dbReference type="PROSITE" id="PS50005">
    <property type="entry name" value="TPR"/>
    <property type="match status" value="1"/>
</dbReference>
<dbReference type="EMBL" id="RFAQ01000003">
    <property type="protein sequence ID" value="RMD04334.1"/>
    <property type="molecule type" value="Genomic_DNA"/>
</dbReference>
<accession>A0A3M0T121</accession>
<dbReference type="InterPro" id="IPR001173">
    <property type="entry name" value="Glyco_trans_2-like"/>
</dbReference>
<sequence>MLLSICMMVKNEEKNLDRSLKSMLPILDGIDSELIIVDTGSSDNTVQIAKNYTDKVYFHEWNNDFSGMRNKSISYAKGEWIFIIDADESVEDAKEILVFLKSKYTKGYNCCNLTVKNITNKDEYVLLSSPRIFKNDGYFHYEGKIHNDPIFKGPVLTLDTVLVHTGYISTDKELMERKFKRTSSILKEELRKDPENVYYGFQLSVSYSMHKDHKKALEQIEKTYDIFSRKKLDKAQHIYLYYQLAVCNLRFDDIKNYKKVEKYCIEGIEVESEHIDLYFCLAKAYMLMDKYEEAVEYYSKYFELIDNYSNLNIRYNILIQVYSENKKDEAYYDCAGACFELHDYKNCMDYIEKISSEKYIKKIAKIAVAVFVSETKFDRLKKFYDKVTQTSDEDFIRSFLNILEGNVIKLKKEKYINYLEHFSKDNDTYCYLNKIRKMYEDGNNDYGIMITQFVNEFPLSNQPGYFGDLVYFKMKLEEDIYDMLSKVSASKIEDFIKYIANKYDDFNDTICNYVSENVNSNFYTERVKIILERFILVLDKIDEKTYKNVFNDYVQCGTDYINTIYNREVLDERIIYDVKNDEEVFFIFMNKANEVKDYDEKEYIRYLRKALAVYPFMKKGIEMLLNELKNEMNATSDEFEDDKVKVKNTIKALIENNKLNEANKVIQEYENIVKDDMEIVFLKSQISLKKLKNPSTVYKM</sequence>
<evidence type="ECO:0000256" key="1">
    <source>
        <dbReference type="PROSITE-ProRule" id="PRU00339"/>
    </source>
</evidence>
<name>A0A3M0T121_9CLOT</name>
<dbReference type="SUPFAM" id="SSF53448">
    <property type="entry name" value="Nucleotide-diphospho-sugar transferases"/>
    <property type="match status" value="1"/>
</dbReference>
<feature type="repeat" description="TPR" evidence="1">
    <location>
        <begin position="275"/>
        <end position="308"/>
    </location>
</feature>
<evidence type="ECO:0000313" key="5">
    <source>
        <dbReference type="Proteomes" id="UP000277999"/>
    </source>
</evidence>
<proteinExistence type="predicted"/>
<gene>
    <name evidence="4" type="ORF">D9O40_02495</name>
</gene>
<dbReference type="PANTHER" id="PTHR43630:SF2">
    <property type="entry name" value="GLYCOSYLTRANSFERASE"/>
    <property type="match status" value="1"/>
</dbReference>
<dbReference type="CDD" id="cd02511">
    <property type="entry name" value="Beta4Glucosyltransferase"/>
    <property type="match status" value="1"/>
</dbReference>
<dbReference type="RefSeq" id="WP_122057835.1">
    <property type="nucleotide sequence ID" value="NZ_RFAQ01000003.1"/>
</dbReference>
<evidence type="ECO:0000256" key="2">
    <source>
        <dbReference type="SAM" id="Coils"/>
    </source>
</evidence>
<dbReference type="Gene3D" id="1.25.40.10">
    <property type="entry name" value="Tetratricopeptide repeat domain"/>
    <property type="match status" value="1"/>
</dbReference>
<protein>
    <submittedName>
        <fullName evidence="4">Glycosyltransferase</fullName>
    </submittedName>
</protein>
<keyword evidence="2" id="KW-0175">Coiled coil</keyword>
<dbReference type="Proteomes" id="UP000277999">
    <property type="component" value="Unassembled WGS sequence"/>
</dbReference>
<feature type="coiled-coil region" evidence="2">
    <location>
        <begin position="618"/>
        <end position="656"/>
    </location>
</feature>
<organism evidence="4 5">
    <name type="scientific">Clostridium autoethanogenum</name>
    <dbReference type="NCBI Taxonomy" id="84023"/>
    <lineage>
        <taxon>Bacteria</taxon>
        <taxon>Bacillati</taxon>
        <taxon>Bacillota</taxon>
        <taxon>Clostridia</taxon>
        <taxon>Eubacteriales</taxon>
        <taxon>Clostridiaceae</taxon>
        <taxon>Clostridium</taxon>
    </lineage>
</organism>
<dbReference type="InterPro" id="IPR011990">
    <property type="entry name" value="TPR-like_helical_dom_sf"/>
</dbReference>
<dbReference type="PANTHER" id="PTHR43630">
    <property type="entry name" value="POLY-BETA-1,6-N-ACETYL-D-GLUCOSAMINE SYNTHASE"/>
    <property type="match status" value="1"/>
</dbReference>
<dbReference type="AlphaFoldDB" id="A0A3M0T121"/>
<keyword evidence="4" id="KW-0808">Transferase</keyword>
<feature type="domain" description="Glycosyltransferase 2-like" evidence="3">
    <location>
        <begin position="4"/>
        <end position="124"/>
    </location>
</feature>
<dbReference type="Gene3D" id="3.90.550.10">
    <property type="entry name" value="Spore Coat Polysaccharide Biosynthesis Protein SpsA, Chain A"/>
    <property type="match status" value="1"/>
</dbReference>
<dbReference type="SUPFAM" id="SSF48452">
    <property type="entry name" value="TPR-like"/>
    <property type="match status" value="1"/>
</dbReference>
<evidence type="ECO:0000259" key="3">
    <source>
        <dbReference type="Pfam" id="PF00535"/>
    </source>
</evidence>
<dbReference type="Pfam" id="PF00535">
    <property type="entry name" value="Glycos_transf_2"/>
    <property type="match status" value="1"/>
</dbReference>
<reference evidence="4 5" key="1">
    <citation type="submission" date="2018-10" db="EMBL/GenBank/DDBJ databases">
        <title>Genome-centric metagenomics revealed C2 chemical producing, CO utilizing Clostridium with novel acetogenic gene cluster.</title>
        <authorList>
            <person name="Kang H."/>
            <person name="Park B."/>
            <person name="Choi I.G."/>
            <person name="Chang I.S."/>
        </authorList>
    </citation>
    <scope>NUCLEOTIDE SEQUENCE [LARGE SCALE GENOMIC DNA]</scope>
    <source>
        <strain evidence="4 5">H21-9</strain>
    </source>
</reference>
<dbReference type="InterPro" id="IPR019734">
    <property type="entry name" value="TPR_rpt"/>
</dbReference>
<keyword evidence="1" id="KW-0802">TPR repeat</keyword>
<evidence type="ECO:0000313" key="4">
    <source>
        <dbReference type="EMBL" id="RMD04334.1"/>
    </source>
</evidence>